<proteinExistence type="inferred from homology"/>
<reference evidence="11" key="1">
    <citation type="submission" date="2025-08" db="UniProtKB">
        <authorList>
            <consortium name="RefSeq"/>
        </authorList>
    </citation>
    <scope>IDENTIFICATION</scope>
    <source>
        <tissue evidence="11">Total insect</tissue>
    </source>
</reference>
<evidence type="ECO:0000256" key="2">
    <source>
        <dbReference type="ARBA" id="ARBA00009171"/>
    </source>
</evidence>
<dbReference type="InParanoid" id="A0A6P8Y263"/>
<dbReference type="FunCoup" id="A0A6P8Y263">
    <property type="interactions" value="1236"/>
</dbReference>
<evidence type="ECO:0000313" key="11">
    <source>
        <dbReference type="RefSeq" id="XP_034230355.1"/>
    </source>
</evidence>
<dbReference type="GO" id="GO:0000987">
    <property type="term" value="F:cis-regulatory region sequence-specific DNA binding"/>
    <property type="evidence" value="ECO:0007669"/>
    <property type="project" value="TreeGrafter"/>
</dbReference>
<feature type="compositionally biased region" description="Basic and acidic residues" evidence="8">
    <location>
        <begin position="408"/>
        <end position="475"/>
    </location>
</feature>
<dbReference type="InterPro" id="IPR031176">
    <property type="entry name" value="ELL/occludin"/>
</dbReference>
<evidence type="ECO:0000256" key="8">
    <source>
        <dbReference type="SAM" id="MobiDB-lite"/>
    </source>
</evidence>
<dbReference type="InterPro" id="IPR042065">
    <property type="entry name" value="E3_ELL-like"/>
</dbReference>
<dbReference type="GO" id="GO:0003746">
    <property type="term" value="F:translation elongation factor activity"/>
    <property type="evidence" value="ECO:0007669"/>
    <property type="project" value="UniProtKB-KW"/>
</dbReference>
<evidence type="ECO:0000256" key="7">
    <source>
        <dbReference type="SAM" id="Coils"/>
    </source>
</evidence>
<dbReference type="OrthoDB" id="6284217at2759"/>
<feature type="compositionally biased region" description="Polar residues" evidence="8">
    <location>
        <begin position="596"/>
        <end position="621"/>
    </location>
</feature>
<evidence type="ECO:0000256" key="4">
    <source>
        <dbReference type="ARBA" id="ARBA00023163"/>
    </source>
</evidence>
<dbReference type="GO" id="GO:0008023">
    <property type="term" value="C:transcription elongation factor complex"/>
    <property type="evidence" value="ECO:0007669"/>
    <property type="project" value="InterPro"/>
</dbReference>
<feature type="region of interest" description="Disordered" evidence="8">
    <location>
        <begin position="307"/>
        <end position="355"/>
    </location>
</feature>
<dbReference type="Gene3D" id="1.10.10.2670">
    <property type="entry name" value="E3 ubiquitin-protein ligase"/>
    <property type="match status" value="1"/>
</dbReference>
<feature type="region of interest" description="Disordered" evidence="8">
    <location>
        <begin position="527"/>
        <end position="680"/>
    </location>
</feature>
<evidence type="ECO:0000256" key="1">
    <source>
        <dbReference type="ARBA" id="ARBA00004123"/>
    </source>
</evidence>
<dbReference type="GO" id="GO:0032968">
    <property type="term" value="P:positive regulation of transcription elongation by RNA polymerase II"/>
    <property type="evidence" value="ECO:0007669"/>
    <property type="project" value="TreeGrafter"/>
</dbReference>
<dbReference type="CTD" id="40171"/>
<feature type="compositionally biased region" description="Basic and acidic residues" evidence="8">
    <location>
        <begin position="623"/>
        <end position="638"/>
    </location>
</feature>
<dbReference type="GO" id="GO:0042795">
    <property type="term" value="P:snRNA transcription by RNA polymerase II"/>
    <property type="evidence" value="ECO:0007669"/>
    <property type="project" value="TreeGrafter"/>
</dbReference>
<protein>
    <submittedName>
        <fullName evidence="11">RNA polymerase II elongation factor Ell</fullName>
    </submittedName>
</protein>
<feature type="compositionally biased region" description="Polar residues" evidence="8">
    <location>
        <begin position="377"/>
        <end position="389"/>
    </location>
</feature>
<evidence type="ECO:0000313" key="10">
    <source>
        <dbReference type="Proteomes" id="UP000515158"/>
    </source>
</evidence>
<keyword evidence="10" id="KW-1185">Reference proteome</keyword>
<dbReference type="PANTHER" id="PTHR23288">
    <property type="entry name" value="OCCLUDIN AND RNA POLYMERASE II ELONGATION FACTOR ELL"/>
    <property type="match status" value="1"/>
</dbReference>
<name>A0A6P8Y263_THRPL</name>
<keyword evidence="11" id="KW-0251">Elongation factor</keyword>
<dbReference type="SUPFAM" id="SSF144292">
    <property type="entry name" value="occludin/ELL-like"/>
    <property type="match status" value="1"/>
</dbReference>
<keyword evidence="4" id="KW-0804">Transcription</keyword>
<evidence type="ECO:0000256" key="6">
    <source>
        <dbReference type="PROSITE-ProRule" id="PRU01324"/>
    </source>
</evidence>
<feature type="compositionally biased region" description="Low complexity" evidence="8">
    <location>
        <begin position="195"/>
        <end position="214"/>
    </location>
</feature>
<feature type="coiled-coil region" evidence="7">
    <location>
        <begin position="711"/>
        <end position="745"/>
    </location>
</feature>
<dbReference type="KEGG" id="tpal:117639076"/>
<feature type="region of interest" description="Disordered" evidence="8">
    <location>
        <begin position="168"/>
        <end position="224"/>
    </location>
</feature>
<feature type="compositionally biased region" description="Low complexity" evidence="8">
    <location>
        <begin position="315"/>
        <end position="347"/>
    </location>
</feature>
<dbReference type="GO" id="GO:0006368">
    <property type="term" value="P:transcription elongation by RNA polymerase II"/>
    <property type="evidence" value="ECO:0007669"/>
    <property type="project" value="InterPro"/>
</dbReference>
<comment type="subcellular location">
    <subcellularLocation>
        <location evidence="1">Nucleus</location>
    </subcellularLocation>
</comment>
<feature type="domain" description="OCEL" evidence="9">
    <location>
        <begin position="682"/>
        <end position="791"/>
    </location>
</feature>
<dbReference type="GeneID" id="117639076"/>
<dbReference type="PANTHER" id="PTHR23288:SF17">
    <property type="entry name" value="RNA POLYMERASE II ELONGATION FACTOR ELL"/>
    <property type="match status" value="1"/>
</dbReference>
<dbReference type="InterPro" id="IPR019464">
    <property type="entry name" value="ELL_N"/>
</dbReference>
<gene>
    <name evidence="11" type="primary">LOC117639076</name>
</gene>
<evidence type="ECO:0000256" key="5">
    <source>
        <dbReference type="ARBA" id="ARBA00023242"/>
    </source>
</evidence>
<dbReference type="Proteomes" id="UP000515158">
    <property type="component" value="Unplaced"/>
</dbReference>
<evidence type="ECO:0000259" key="9">
    <source>
        <dbReference type="PROSITE" id="PS51980"/>
    </source>
</evidence>
<dbReference type="Gene3D" id="6.10.140.340">
    <property type="match status" value="1"/>
</dbReference>
<keyword evidence="11" id="KW-0648">Protein biosynthesis</keyword>
<dbReference type="PROSITE" id="PS51980">
    <property type="entry name" value="OCEL"/>
    <property type="match status" value="1"/>
</dbReference>
<organism evidence="11">
    <name type="scientific">Thrips palmi</name>
    <name type="common">Melon thrips</name>
    <dbReference type="NCBI Taxonomy" id="161013"/>
    <lineage>
        <taxon>Eukaryota</taxon>
        <taxon>Metazoa</taxon>
        <taxon>Ecdysozoa</taxon>
        <taxon>Arthropoda</taxon>
        <taxon>Hexapoda</taxon>
        <taxon>Insecta</taxon>
        <taxon>Pterygota</taxon>
        <taxon>Neoptera</taxon>
        <taxon>Paraneoptera</taxon>
        <taxon>Thysanoptera</taxon>
        <taxon>Terebrantia</taxon>
        <taxon>Thripoidea</taxon>
        <taxon>Thripidae</taxon>
        <taxon>Thrips</taxon>
    </lineage>
</organism>
<keyword evidence="7" id="KW-0175">Coiled coil</keyword>
<evidence type="ECO:0000256" key="3">
    <source>
        <dbReference type="ARBA" id="ARBA00023015"/>
    </source>
</evidence>
<keyword evidence="5" id="KW-0539">Nucleus</keyword>
<feature type="region of interest" description="Disordered" evidence="8">
    <location>
        <begin position="371"/>
        <end position="475"/>
    </location>
</feature>
<feature type="compositionally biased region" description="Polar residues" evidence="8">
    <location>
        <begin position="529"/>
        <end position="538"/>
    </location>
</feature>
<dbReference type="InterPro" id="IPR010844">
    <property type="entry name" value="Occludin_ELL"/>
</dbReference>
<feature type="compositionally biased region" description="Polar residues" evidence="8">
    <location>
        <begin position="670"/>
        <end position="680"/>
    </location>
</feature>
<dbReference type="InterPro" id="IPR036390">
    <property type="entry name" value="WH_DNA-bd_sf"/>
</dbReference>
<comment type="similarity">
    <text evidence="2 6">Belongs to the ELL/occludin family.</text>
</comment>
<keyword evidence="3" id="KW-0805">Transcription regulation</keyword>
<dbReference type="Pfam" id="PF07303">
    <property type="entry name" value="Occludin_ELL"/>
    <property type="match status" value="1"/>
</dbReference>
<dbReference type="SUPFAM" id="SSF46785">
    <property type="entry name" value="Winged helix' DNA-binding domain"/>
    <property type="match status" value="1"/>
</dbReference>
<dbReference type="Pfam" id="PF10390">
    <property type="entry name" value="ELL"/>
    <property type="match status" value="1"/>
</dbReference>
<dbReference type="RefSeq" id="XP_034230355.1">
    <property type="nucleotide sequence ID" value="XM_034374464.1"/>
</dbReference>
<accession>A0A6P8Y263</accession>
<sequence length="797" mass="90833">MAALVAGVKYGLSSQEPSYQDKSLIFVKLTDSAFKAIEEHLKNAAKSSVSPSIQFLGNEGHLTIPSNELPGGQARFNFSLSSNEDTQGSFECVKTTGQRSLAALGALACTMRIQAKDDVYEATRHRVAAAEEQSKKNCTQVIKQSDLGKKIKRSTKWEEHRNERIAAAQNAAQNGPGGRREYSRTRPPASVPRENNLLGLSKSSSPNNSYQRSSLHNKPQVNPDIAKRPLKEKLIHMLALRPYKKPELYDRAVREGYKGNNSPQFWMTVNSVATFKTNTYQLKREMWADVQEEWPFYSEQDRTLLKRKKPQNLTPPGNSDGGSSVSSGQSPTSTHPGSPPSMISGMSNKRPGYYETADGFQTKRQRISHYVKPSEPPQGNSSSLFSSGLPNLDLDSDCPTRSSNSPSRAERVPRPDRTDWPDRPDWSDRLDRQERDQGDRSDRPNQIDWSERNDWNDRGDRTERNDRGYRSDRPERFDRNERKDWNERSDYNRERRPYDSCDQENIQFQYKTDKRISDNSAKEKLFAQKSESVNSDSSLRMGDSKVNGLTSASDRSRSANNSSDRDRLSASSMLSSKDRLSPLPRPRNVARDGFTGSDSSVDSRTNSKQPSSGDTRNSSIPRRSGEENHDGRESRDRVLSQMSTSRAQIAHHDSLDTSQSSAHPRLSAGQDRQSNASHNTYPEFLKEYTKIESGEQRRQYKADFNKDYREYQTLHQMVERVSQHFEQLEKRLRQEKEGSEAYKRIKDQIVQEYFANKKDAKLNKSKIRFQYLHEKLSHIKKLVQEYDTSIHKGNADS</sequence>
<dbReference type="AlphaFoldDB" id="A0A6P8Y263"/>